<evidence type="ECO:0000256" key="7">
    <source>
        <dbReference type="ARBA" id="ARBA00023146"/>
    </source>
</evidence>
<dbReference type="SUPFAM" id="SSF50677">
    <property type="entry name" value="ValRS/IleRS/LeuRS editing domain"/>
    <property type="match status" value="1"/>
</dbReference>
<dbReference type="GO" id="GO:0005524">
    <property type="term" value="F:ATP binding"/>
    <property type="evidence" value="ECO:0007669"/>
    <property type="project" value="UniProtKB-UniRule"/>
</dbReference>
<sequence>MERLKAVEEKWQERWREARLFEADPQPGKRKFFITFPYPYVNAYPHLGSAFTILRVDIMARYKRMRGYNVLFPQGWHATGGPIVSSALRVREGDPRIIKALRDMGIPEEDIPRFRDPRYWVEFFTKAWRRDLERYGMSIDWRREFYTTSLNPAYSRFIEWQYLKLREKGFVGKGRHPVVWCPKEQKVVGDHDRPDEYAGIGPQEAVIIKFRGRDGLVYPALTYRPETVFGVTNLWVHPDATYLVAEVDGGERWIIGEQGARELADQGHRVVILERVEGRRLLGRIVVNPADGREVPVLPASFVRPDLGTGVVMSVPAHAPYDYVALMELKRRPETLREYGLEPGVVEALEPIQLIAVPRAEGLLVVEEVRRRGVESQLDREKLDEATREVYAREFYEGIMLETTGRFSGLKVAEAKEKVVEWLESMGAALRIYTLPQEVYCRCGARTHVKIVEDQWFLLYSKPEWKALAREAVARMEFLPGHVRRDFEANIEALRDWAFTHKGELGTPLPWDREWVIESLSDSTIYMAYYTIAKYTQHPEKYGVEPEMLTPEVFDYVFLGVGDPGEVSRRSGIPQGLLEEMRREFLYWYPLDMRISGKDLIPNHLVFFIFHHTAIFPRELWPRAIGVNGWVLVAGEKMSKSKGNFILLRQALDWWGADATRWAEVLAGADSGLDDANFEPSVADSAVSILSQWIDFVRENYGRAARREERWIDRWFESRLNSTIARVTRLMEEANFKTALVEAWYKLQESYRWYLRRAGGEPREDLLRRFIEVQTLLIAPFAPHTAEEAWEAMGREGFASTAPWPEAAEDKISPEAEAAEETVQAVLEDAREVLKLLGGADTLVVTVAAEWKYRAVEAVRRARERGASMKEALREAFNIDGVDKREAARLVQQLTRAPEVLRRAAPRQVELEALRDAAQLLEAELGVRVVVETEEEGGSPRRANALPGRPALYAEKRGG</sequence>
<dbReference type="Gene3D" id="3.40.50.620">
    <property type="entry name" value="HUPs"/>
    <property type="match status" value="1"/>
</dbReference>
<dbReference type="eggNOG" id="arCOG00809">
    <property type="taxonomic scope" value="Archaea"/>
</dbReference>
<feature type="domain" description="Methionyl/Valyl/Leucyl/Isoleucyl-tRNA synthetase anticodon-binding" evidence="11">
    <location>
        <begin position="713"/>
        <end position="836"/>
    </location>
</feature>
<dbReference type="SUPFAM" id="SSF47323">
    <property type="entry name" value="Anticodon-binding domain of a subclass of class I aminoacyl-tRNA synthetases"/>
    <property type="match status" value="1"/>
</dbReference>
<dbReference type="InterPro" id="IPR009008">
    <property type="entry name" value="Val/Leu/Ile-tRNA-synth_edit"/>
</dbReference>
<dbReference type="GO" id="GO:0004823">
    <property type="term" value="F:leucine-tRNA ligase activity"/>
    <property type="evidence" value="ECO:0007669"/>
    <property type="project" value="UniProtKB-UniRule"/>
</dbReference>
<dbReference type="InterPro" id="IPR002300">
    <property type="entry name" value="aa-tRNA-synth_Ia"/>
</dbReference>
<dbReference type="GO" id="GO:0002161">
    <property type="term" value="F:aminoacyl-tRNA deacylase activity"/>
    <property type="evidence" value="ECO:0007669"/>
    <property type="project" value="InterPro"/>
</dbReference>
<dbReference type="NCBIfam" id="NF008957">
    <property type="entry name" value="PRK12300.1"/>
    <property type="match status" value="1"/>
</dbReference>
<comment type="similarity">
    <text evidence="1 8">Belongs to the class-I aminoacyl-tRNA synthetase family.</text>
</comment>
<dbReference type="NCBIfam" id="TIGR00395">
    <property type="entry name" value="leuS_arch"/>
    <property type="match status" value="1"/>
</dbReference>
<evidence type="ECO:0000256" key="6">
    <source>
        <dbReference type="ARBA" id="ARBA00022917"/>
    </source>
</evidence>
<keyword evidence="2 8" id="KW-0963">Cytoplasm</keyword>
<dbReference type="Pfam" id="PF00133">
    <property type="entry name" value="tRNA-synt_1"/>
    <property type="match status" value="1"/>
</dbReference>
<evidence type="ECO:0000256" key="9">
    <source>
        <dbReference type="SAM" id="MobiDB-lite"/>
    </source>
</evidence>
<evidence type="ECO:0000256" key="3">
    <source>
        <dbReference type="ARBA" id="ARBA00022598"/>
    </source>
</evidence>
<keyword evidence="13" id="KW-1185">Reference proteome</keyword>
<reference evidence="12 13" key="1">
    <citation type="journal article" date="2013" name="Appl. Environ. Microbiol.">
        <title>Variation of the Virus-Related Elements within Syntenic Genomes of the Hyperthermophilic Archaeon Aeropyrum.</title>
        <authorList>
            <person name="Daifuku T."/>
            <person name="Yoshida T."/>
            <person name="Kitamura T."/>
            <person name="Kawaichi S."/>
            <person name="Inoue T."/>
            <person name="Nomura K."/>
            <person name="Yoshida Y."/>
            <person name="Kuno S."/>
            <person name="Sako Y."/>
        </authorList>
    </citation>
    <scope>NUCLEOTIDE SEQUENCE [LARGE SCALE GENOMIC DNA]</scope>
    <source>
        <strain evidence="12 13">SY1</strain>
    </source>
</reference>
<evidence type="ECO:0000256" key="8">
    <source>
        <dbReference type="HAMAP-Rule" id="MF_00049"/>
    </source>
</evidence>
<dbReference type="PANTHER" id="PTHR45794:SF1">
    <property type="entry name" value="LEUCINE--TRNA LIGASE, CYTOPLASMIC"/>
    <property type="match status" value="1"/>
</dbReference>
<dbReference type="AlphaFoldDB" id="U3TFR2"/>
<evidence type="ECO:0000256" key="5">
    <source>
        <dbReference type="ARBA" id="ARBA00022840"/>
    </source>
</evidence>
<dbReference type="InterPro" id="IPR004493">
    <property type="entry name" value="Leu-tRNA-synth_Ia_arc/euk"/>
</dbReference>
<comment type="subcellular location">
    <subcellularLocation>
        <location evidence="8">Cytoplasm</location>
    </subcellularLocation>
</comment>
<feature type="region of interest" description="Disordered" evidence="9">
    <location>
        <begin position="934"/>
        <end position="959"/>
    </location>
</feature>
<dbReference type="PANTHER" id="PTHR45794">
    <property type="entry name" value="LEUCYL-TRNA SYNTHETASE"/>
    <property type="match status" value="1"/>
</dbReference>
<dbReference type="InterPro" id="IPR020791">
    <property type="entry name" value="Leu-tRNA-lgase_arc"/>
</dbReference>
<evidence type="ECO:0000256" key="2">
    <source>
        <dbReference type="ARBA" id="ARBA00022490"/>
    </source>
</evidence>
<keyword evidence="7 8" id="KW-0030">Aminoacyl-tRNA synthetase</keyword>
<dbReference type="InterPro" id="IPR014729">
    <property type="entry name" value="Rossmann-like_a/b/a_fold"/>
</dbReference>
<evidence type="ECO:0000313" key="12">
    <source>
        <dbReference type="EMBL" id="BAN90139.1"/>
    </source>
</evidence>
<feature type="domain" description="Aminoacyl-tRNA synthetase class Ia" evidence="10">
    <location>
        <begin position="10"/>
        <end position="663"/>
    </location>
</feature>
<dbReference type="EC" id="6.1.1.4" evidence="8"/>
<dbReference type="Proteomes" id="UP000016887">
    <property type="component" value="Chromosome"/>
</dbReference>
<feature type="short sequence motif" description="'HIGH' region" evidence="8">
    <location>
        <begin position="39"/>
        <end position="49"/>
    </location>
</feature>
<comment type="catalytic activity">
    <reaction evidence="8">
        <text>tRNA(Leu) + L-leucine + ATP = L-leucyl-tRNA(Leu) + AMP + diphosphate</text>
        <dbReference type="Rhea" id="RHEA:11688"/>
        <dbReference type="Rhea" id="RHEA-COMP:9613"/>
        <dbReference type="Rhea" id="RHEA-COMP:9622"/>
        <dbReference type="ChEBI" id="CHEBI:30616"/>
        <dbReference type="ChEBI" id="CHEBI:33019"/>
        <dbReference type="ChEBI" id="CHEBI:57427"/>
        <dbReference type="ChEBI" id="CHEBI:78442"/>
        <dbReference type="ChEBI" id="CHEBI:78494"/>
        <dbReference type="ChEBI" id="CHEBI:456215"/>
        <dbReference type="EC" id="6.1.1.4"/>
    </reaction>
</comment>
<accession>U3TFR2</accession>
<gene>
    <name evidence="8 12" type="primary">leuS</name>
    <name evidence="12" type="ORF">ACAM_0670</name>
</gene>
<dbReference type="Pfam" id="PF08264">
    <property type="entry name" value="Anticodon_1"/>
    <property type="match status" value="1"/>
</dbReference>
<dbReference type="SUPFAM" id="SSF52374">
    <property type="entry name" value="Nucleotidylyl transferase"/>
    <property type="match status" value="1"/>
</dbReference>
<dbReference type="Gene3D" id="3.90.740.10">
    <property type="entry name" value="Valyl/Leucyl/Isoleucyl-tRNA synthetase, editing domain"/>
    <property type="match status" value="1"/>
</dbReference>
<feature type="short sequence motif" description="'KMSKS' region" evidence="8">
    <location>
        <begin position="637"/>
        <end position="641"/>
    </location>
</feature>
<dbReference type="GO" id="GO:0006429">
    <property type="term" value="P:leucyl-tRNA aminoacylation"/>
    <property type="evidence" value="ECO:0007669"/>
    <property type="project" value="UniProtKB-UniRule"/>
</dbReference>
<proteinExistence type="inferred from homology"/>
<organism evidence="12 13">
    <name type="scientific">Aeropyrum camini SY1 = JCM 12091</name>
    <dbReference type="NCBI Taxonomy" id="1198449"/>
    <lineage>
        <taxon>Archaea</taxon>
        <taxon>Thermoproteota</taxon>
        <taxon>Thermoprotei</taxon>
        <taxon>Desulfurococcales</taxon>
        <taxon>Desulfurococcaceae</taxon>
        <taxon>Aeropyrum</taxon>
    </lineage>
</organism>
<evidence type="ECO:0000259" key="11">
    <source>
        <dbReference type="Pfam" id="PF08264"/>
    </source>
</evidence>
<dbReference type="Gene3D" id="3.30.2320.20">
    <property type="entry name" value="Class I aminoacyl-tRNA synthetases (RS)"/>
    <property type="match status" value="1"/>
</dbReference>
<evidence type="ECO:0000313" key="13">
    <source>
        <dbReference type="Proteomes" id="UP000016887"/>
    </source>
</evidence>
<dbReference type="GO" id="GO:0005737">
    <property type="term" value="C:cytoplasm"/>
    <property type="evidence" value="ECO:0007669"/>
    <property type="project" value="UniProtKB-SubCell"/>
</dbReference>
<feature type="binding site" evidence="8">
    <location>
        <position position="640"/>
    </location>
    <ligand>
        <name>ATP</name>
        <dbReference type="ChEBI" id="CHEBI:30616"/>
    </ligand>
</feature>
<dbReference type="CDD" id="cd07959">
    <property type="entry name" value="Anticodon_Ia_Leu_AEc"/>
    <property type="match status" value="1"/>
</dbReference>
<dbReference type="CDD" id="cd00812">
    <property type="entry name" value="LeuRS_core"/>
    <property type="match status" value="1"/>
</dbReference>
<keyword evidence="4 8" id="KW-0547">Nucleotide-binding</keyword>
<dbReference type="Gene3D" id="1.10.10.720">
    <property type="entry name" value="leucyl-tRNA synthetase"/>
    <property type="match status" value="1"/>
</dbReference>
<protein>
    <recommendedName>
        <fullName evidence="8">Leucine--tRNA ligase</fullName>
        <ecNumber evidence="8">6.1.1.4</ecNumber>
    </recommendedName>
    <alternativeName>
        <fullName evidence="8">Leucyl-tRNA synthetase</fullName>
        <shortName evidence="8">LeuRS</shortName>
    </alternativeName>
</protein>
<dbReference type="EMBL" id="AP012489">
    <property type="protein sequence ID" value="BAN90139.1"/>
    <property type="molecule type" value="Genomic_DNA"/>
</dbReference>
<evidence type="ECO:0000256" key="4">
    <source>
        <dbReference type="ARBA" id="ARBA00022741"/>
    </source>
</evidence>
<dbReference type="HAMAP" id="MF_00049_A">
    <property type="entry name" value="Leu_tRNA_synth_A"/>
    <property type="match status" value="1"/>
</dbReference>
<keyword evidence="3 8" id="KW-0436">Ligase</keyword>
<keyword evidence="5 8" id="KW-0067">ATP-binding</keyword>
<dbReference type="KEGG" id="acj:ACAM_0670"/>
<evidence type="ECO:0000259" key="10">
    <source>
        <dbReference type="Pfam" id="PF00133"/>
    </source>
</evidence>
<dbReference type="PATRIC" id="fig|1198449.6.peg.676"/>
<name>U3TFR2_9CREN</name>
<dbReference type="InterPro" id="IPR013155">
    <property type="entry name" value="M/V/L/I-tRNA-synth_anticd-bd"/>
</dbReference>
<keyword evidence="6 8" id="KW-0648">Protein biosynthesis</keyword>
<dbReference type="STRING" id="1198449.ACAM_0670"/>
<dbReference type="Gene3D" id="1.10.730.10">
    <property type="entry name" value="Isoleucyl-tRNA Synthetase, Domain 1"/>
    <property type="match status" value="1"/>
</dbReference>
<evidence type="ECO:0000256" key="1">
    <source>
        <dbReference type="ARBA" id="ARBA00005594"/>
    </source>
</evidence>
<dbReference type="InterPro" id="IPR009080">
    <property type="entry name" value="tRNAsynth_Ia_anticodon-bd"/>
</dbReference>